<dbReference type="EMBL" id="CP045121">
    <property type="protein sequence ID" value="QIN79354.1"/>
    <property type="molecule type" value="Genomic_DNA"/>
</dbReference>
<evidence type="ECO:0000256" key="1">
    <source>
        <dbReference type="SAM" id="MobiDB-lite"/>
    </source>
</evidence>
<protein>
    <submittedName>
        <fullName evidence="2">Uncharacterized protein</fullName>
    </submittedName>
</protein>
<reference evidence="2 3" key="1">
    <citation type="submission" date="2019-10" db="EMBL/GenBank/DDBJ databases">
        <title>Rubrobacter sp nov SCSIO 52915 isolated from a deep-sea sediment in the South China Sea.</title>
        <authorList>
            <person name="Chen R.W."/>
        </authorList>
    </citation>
    <scope>NUCLEOTIDE SEQUENCE [LARGE SCALE GENOMIC DNA]</scope>
    <source>
        <strain evidence="2 3">SCSIO 52915</strain>
    </source>
</reference>
<dbReference type="Proteomes" id="UP000502706">
    <property type="component" value="Chromosome"/>
</dbReference>
<gene>
    <name evidence="2" type="ORF">GBA65_13470</name>
</gene>
<feature type="compositionally biased region" description="Basic and acidic residues" evidence="1">
    <location>
        <begin position="120"/>
        <end position="130"/>
    </location>
</feature>
<feature type="region of interest" description="Disordered" evidence="1">
    <location>
        <begin position="120"/>
        <end position="141"/>
    </location>
</feature>
<sequence>MPEVLSQLLAEPATALVRESFAGVEAEWWWERRLDGGIVVCQEFDPMASIRAVAEETGRPVPEVERIALGELGLEDPEPVVLTFELPGATETRDAARALVERSRAPQGLAASLYRRLEEAVREGQGRPRGDAPGPSGADGR</sequence>
<evidence type="ECO:0000313" key="2">
    <source>
        <dbReference type="EMBL" id="QIN79354.1"/>
    </source>
</evidence>
<dbReference type="RefSeq" id="WP_166397017.1">
    <property type="nucleotide sequence ID" value="NZ_CP045121.1"/>
</dbReference>
<proteinExistence type="predicted"/>
<dbReference type="KEGG" id="rmar:GBA65_13470"/>
<evidence type="ECO:0000313" key="3">
    <source>
        <dbReference type="Proteomes" id="UP000502706"/>
    </source>
</evidence>
<accession>A0A6G8PYM9</accession>
<name>A0A6G8PYM9_9ACTN</name>
<organism evidence="2 3">
    <name type="scientific">Rubrobacter marinus</name>
    <dbReference type="NCBI Taxonomy" id="2653852"/>
    <lineage>
        <taxon>Bacteria</taxon>
        <taxon>Bacillati</taxon>
        <taxon>Actinomycetota</taxon>
        <taxon>Rubrobacteria</taxon>
        <taxon>Rubrobacterales</taxon>
        <taxon>Rubrobacteraceae</taxon>
        <taxon>Rubrobacter</taxon>
    </lineage>
</organism>
<keyword evidence="3" id="KW-1185">Reference proteome</keyword>
<dbReference type="AlphaFoldDB" id="A0A6G8PYM9"/>